<comment type="caution">
    <text evidence="1">The sequence shown here is derived from an EMBL/GenBank/DDBJ whole genome shotgun (WGS) entry which is preliminary data.</text>
</comment>
<dbReference type="Proteomes" id="UP001595912">
    <property type="component" value="Unassembled WGS sequence"/>
</dbReference>
<reference evidence="2" key="1">
    <citation type="journal article" date="2019" name="Int. J. Syst. Evol. Microbiol.">
        <title>The Global Catalogue of Microorganisms (GCM) 10K type strain sequencing project: providing services to taxonomists for standard genome sequencing and annotation.</title>
        <authorList>
            <consortium name="The Broad Institute Genomics Platform"/>
            <consortium name="The Broad Institute Genome Sequencing Center for Infectious Disease"/>
            <person name="Wu L."/>
            <person name="Ma J."/>
        </authorList>
    </citation>
    <scope>NUCLEOTIDE SEQUENCE [LARGE SCALE GENOMIC DNA]</scope>
    <source>
        <strain evidence="2">CGMCC 4.7152</strain>
    </source>
</reference>
<accession>A0ABV9W7Q4</accession>
<dbReference type="EMBL" id="JBHSIU010000066">
    <property type="protein sequence ID" value="MFC5004528.1"/>
    <property type="molecule type" value="Genomic_DNA"/>
</dbReference>
<evidence type="ECO:0000313" key="2">
    <source>
        <dbReference type="Proteomes" id="UP001595912"/>
    </source>
</evidence>
<name>A0ABV9W7Q4_9ACTN</name>
<evidence type="ECO:0000313" key="1">
    <source>
        <dbReference type="EMBL" id="MFC5004528.1"/>
    </source>
</evidence>
<sequence>MIDRVTGDLVQIELGQLGPLVQDLETALDAVHRTAEPGQTRRLLIQPQPDLVEHRLDVRSGNDRS</sequence>
<gene>
    <name evidence="1" type="ORF">ACFPIJ_42730</name>
</gene>
<organism evidence="1 2">
    <name type="scientific">Dactylosporangium cerinum</name>
    <dbReference type="NCBI Taxonomy" id="1434730"/>
    <lineage>
        <taxon>Bacteria</taxon>
        <taxon>Bacillati</taxon>
        <taxon>Actinomycetota</taxon>
        <taxon>Actinomycetes</taxon>
        <taxon>Micromonosporales</taxon>
        <taxon>Micromonosporaceae</taxon>
        <taxon>Dactylosporangium</taxon>
    </lineage>
</organism>
<keyword evidence="2" id="KW-1185">Reference proteome</keyword>
<proteinExistence type="predicted"/>
<dbReference type="RefSeq" id="WP_380125427.1">
    <property type="nucleotide sequence ID" value="NZ_JBHSIU010000066.1"/>
</dbReference>
<protein>
    <submittedName>
        <fullName evidence="1">Uncharacterized protein</fullName>
    </submittedName>
</protein>